<keyword evidence="2" id="KW-1185">Reference proteome</keyword>
<dbReference type="RefSeq" id="WP_166949538.1">
    <property type="nucleotide sequence ID" value="NZ_JAASQI010000002.1"/>
</dbReference>
<dbReference type="EMBL" id="JAASQI010000002">
    <property type="protein sequence ID" value="NIJ57226.1"/>
    <property type="molecule type" value="Genomic_DNA"/>
</dbReference>
<evidence type="ECO:0000313" key="1">
    <source>
        <dbReference type="EMBL" id="NIJ57226.1"/>
    </source>
</evidence>
<protein>
    <submittedName>
        <fullName evidence="1">Uncharacterized protein</fullName>
    </submittedName>
</protein>
<proteinExistence type="predicted"/>
<comment type="caution">
    <text evidence="1">The sequence shown here is derived from an EMBL/GenBank/DDBJ whole genome shotgun (WGS) entry which is preliminary data.</text>
</comment>
<name>A0ABX0UW90_9HYPH</name>
<gene>
    <name evidence="1" type="ORF">FHS82_001052</name>
</gene>
<dbReference type="Proteomes" id="UP001429580">
    <property type="component" value="Unassembled WGS sequence"/>
</dbReference>
<reference evidence="1 2" key="1">
    <citation type="submission" date="2020-03" db="EMBL/GenBank/DDBJ databases">
        <title>Genomic Encyclopedia of Type Strains, Phase IV (KMG-IV): sequencing the most valuable type-strain genomes for metagenomic binning, comparative biology and taxonomic classification.</title>
        <authorList>
            <person name="Goeker M."/>
        </authorList>
    </citation>
    <scope>NUCLEOTIDE SEQUENCE [LARGE SCALE GENOMIC DNA]</scope>
    <source>
        <strain evidence="1 2">DSM 103870</strain>
    </source>
</reference>
<accession>A0ABX0UW90</accession>
<organism evidence="1 2">
    <name type="scientific">Pseudochelatococcus lubricantis</name>
    <dbReference type="NCBI Taxonomy" id="1538102"/>
    <lineage>
        <taxon>Bacteria</taxon>
        <taxon>Pseudomonadati</taxon>
        <taxon>Pseudomonadota</taxon>
        <taxon>Alphaproteobacteria</taxon>
        <taxon>Hyphomicrobiales</taxon>
        <taxon>Chelatococcaceae</taxon>
        <taxon>Pseudochelatococcus</taxon>
    </lineage>
</organism>
<evidence type="ECO:0000313" key="2">
    <source>
        <dbReference type="Proteomes" id="UP001429580"/>
    </source>
</evidence>
<sequence length="114" mass="12168">MRDTATGLLGRFAQGAVAIVRTEEGLPDPMKPWEPPPSIERKYSVNAAVRGVSQKFVDGTLILASDYQATVEAGVIMPVASDKIEVDGVRYAIKAVRPIPAAGIVSAFIVIFAR</sequence>